<evidence type="ECO:0000256" key="9">
    <source>
        <dbReference type="ARBA" id="ARBA00023180"/>
    </source>
</evidence>
<evidence type="ECO:0000313" key="12">
    <source>
        <dbReference type="EMBL" id="KXN69947.1"/>
    </source>
</evidence>
<evidence type="ECO:0000256" key="7">
    <source>
        <dbReference type="ARBA" id="ARBA00022989"/>
    </source>
</evidence>
<proteinExistence type="predicted"/>
<dbReference type="GO" id="GO:0005886">
    <property type="term" value="C:plasma membrane"/>
    <property type="evidence" value="ECO:0007669"/>
    <property type="project" value="UniProtKB-SubCell"/>
</dbReference>
<dbReference type="PANTHER" id="PTHR22914">
    <property type="entry name" value="CHITIN SYNTHASE"/>
    <property type="match status" value="1"/>
</dbReference>
<keyword evidence="9" id="KW-0325">Glycoprotein</keyword>
<feature type="domain" description="Chitin synthase 4-like" evidence="11">
    <location>
        <begin position="366"/>
        <end position="442"/>
    </location>
</feature>
<organism evidence="12 13">
    <name type="scientific">Conidiobolus coronatus (strain ATCC 28846 / CBS 209.66 / NRRL 28638)</name>
    <name type="common">Delacroixia coronata</name>
    <dbReference type="NCBI Taxonomy" id="796925"/>
    <lineage>
        <taxon>Eukaryota</taxon>
        <taxon>Fungi</taxon>
        <taxon>Fungi incertae sedis</taxon>
        <taxon>Zoopagomycota</taxon>
        <taxon>Entomophthoromycotina</taxon>
        <taxon>Entomophthoromycetes</taxon>
        <taxon>Entomophthorales</taxon>
        <taxon>Ancylistaceae</taxon>
        <taxon>Conidiobolus</taxon>
    </lineage>
</organism>
<reference evidence="12 13" key="1">
    <citation type="journal article" date="2015" name="Genome Biol. Evol.">
        <title>Phylogenomic analyses indicate that early fungi evolved digesting cell walls of algal ancestors of land plants.</title>
        <authorList>
            <person name="Chang Y."/>
            <person name="Wang S."/>
            <person name="Sekimoto S."/>
            <person name="Aerts A.L."/>
            <person name="Choi C."/>
            <person name="Clum A."/>
            <person name="LaButti K.M."/>
            <person name="Lindquist E.A."/>
            <person name="Yee Ngan C."/>
            <person name="Ohm R.A."/>
            <person name="Salamov A.A."/>
            <person name="Grigoriev I.V."/>
            <person name="Spatafora J.W."/>
            <person name="Berbee M.L."/>
        </authorList>
    </citation>
    <scope>NUCLEOTIDE SEQUENCE [LARGE SCALE GENOMIC DNA]</scope>
    <source>
        <strain evidence="12 13">NRRL 28638</strain>
    </source>
</reference>
<evidence type="ECO:0000256" key="2">
    <source>
        <dbReference type="ARBA" id="ARBA00012543"/>
    </source>
</evidence>
<feature type="compositionally biased region" description="Basic and acidic residues" evidence="10">
    <location>
        <begin position="43"/>
        <end position="52"/>
    </location>
</feature>
<dbReference type="Pfam" id="PF03142">
    <property type="entry name" value="Chitin_synth_2"/>
    <property type="match status" value="1"/>
</dbReference>
<keyword evidence="7" id="KW-1133">Transmembrane helix</keyword>
<dbReference type="GO" id="GO:0006031">
    <property type="term" value="P:chitin biosynthetic process"/>
    <property type="evidence" value="ECO:0007669"/>
    <property type="project" value="TreeGrafter"/>
</dbReference>
<feature type="region of interest" description="Disordered" evidence="10">
    <location>
        <begin position="1"/>
        <end position="25"/>
    </location>
</feature>
<accession>A0A137P4J5</accession>
<evidence type="ECO:0000256" key="6">
    <source>
        <dbReference type="ARBA" id="ARBA00022692"/>
    </source>
</evidence>
<feature type="region of interest" description="Disordered" evidence="10">
    <location>
        <begin position="1214"/>
        <end position="1234"/>
    </location>
</feature>
<keyword evidence="13" id="KW-1185">Reference proteome</keyword>
<dbReference type="OrthoDB" id="370884at2759"/>
<dbReference type="SUPFAM" id="SSF53448">
    <property type="entry name" value="Nucleotide-diphospho-sugar transferases"/>
    <property type="match status" value="1"/>
</dbReference>
<dbReference type="STRING" id="796925.A0A137P4J5"/>
<protein>
    <recommendedName>
        <fullName evidence="2">chitin synthase</fullName>
        <ecNumber evidence="2">2.4.1.16</ecNumber>
    </recommendedName>
</protein>
<keyword evidence="5 12" id="KW-0808">Transferase</keyword>
<dbReference type="PANTHER" id="PTHR22914:SF16">
    <property type="entry name" value="CHITIN SYNTHASE 3"/>
    <property type="match status" value="1"/>
</dbReference>
<dbReference type="CDD" id="cd04190">
    <property type="entry name" value="Chitin_synth_C"/>
    <property type="match status" value="1"/>
</dbReference>
<name>A0A137P4J5_CONC2</name>
<feature type="compositionally biased region" description="Low complexity" evidence="10">
    <location>
        <begin position="53"/>
        <end position="70"/>
    </location>
</feature>
<keyword evidence="6" id="KW-0812">Transmembrane</keyword>
<evidence type="ECO:0000256" key="10">
    <source>
        <dbReference type="SAM" id="MobiDB-lite"/>
    </source>
</evidence>
<evidence type="ECO:0000256" key="3">
    <source>
        <dbReference type="ARBA" id="ARBA00022475"/>
    </source>
</evidence>
<dbReference type="EC" id="2.4.1.16" evidence="2"/>
<evidence type="ECO:0000256" key="8">
    <source>
        <dbReference type="ARBA" id="ARBA00023136"/>
    </source>
</evidence>
<evidence type="ECO:0000313" key="13">
    <source>
        <dbReference type="Proteomes" id="UP000070444"/>
    </source>
</evidence>
<dbReference type="Proteomes" id="UP000070444">
    <property type="component" value="Unassembled WGS sequence"/>
</dbReference>
<sequence length="1282" mass="144760">MDNNNNGKKSAQPTATRNNNNGESVDLTNYFMTANFVPEGHDSIITRTDSNESKSQSTTSRQTTTTTSERGALIQNDNIKSKHPIPPASDNYFHKMKSKFPDSFPIAKQSSVPSKFNPLDNIQELEQARRNSFKLSRNFSENKPKPKSKEVAQPLKIKRWISNNSTRSNKLSRLRSHPHQPLINQQDGEKIGIWKLCSWLLTCCFPPYVLKCFGYANSNVQQAWREKQALCGSQANISMIHVGSLTENEVVINGYVYDFRKFDHPGVDVGKYKHPEGFKLDDSSIDAGTKDLSLLFQSIDRNNPGVCSGVLTIENENTDQPTRYFPCVAIDYYSSNTVEGSATDPACHFGLTFKSSKNLPKVGDMYYTWKDIKRRENQLIVVGSHVIDLSRLRWLRGTVSMSVVLADLMDLDKPYVGTDVSFYLRNLHPNVSQCVISLLRVGMLDTRTPGCIASDVIMWLSLFVIIGVVVAKFSLALFFGWIVSWRLGALNERTYKDRLLRFQEIESWTEEDQFLSSQPSSTSDIPSNMPNMTTYPLNDANRVSKYSLGALSSEFGKTKRFFKNKLKEQVTLEPMNIEHSLGFQISYSIQLVTCYSEGYEGIKSTLDSLANTDYPNSHQLLFVVADGIIKGAGNKESTPDICLSLMKDYVIPPEHVKPHQYVAIGEKSKRENMAKVYAGYYYQTNPPKPSTADPELASAAPSHFRGRVPMILVVKCGTNDEQSLPKPGNRGKRDSQMILMSFLQKVMFNDRMSELEGEMFNAIWNVAKVPPDVYETILMVDADTKVYPDSLTRMIACFSRDPKVMGLCGETKIANKTQSWVTMIQVFEYYISHHLSKAFESIFGGVTCLPGCFCAYRIKVRKGIQDDWVPVLVNPDVINQYSENVVQTLHQKNLLLLGEDRFLTTLMLRTFPTRKLIFVPQAVCKTIVPDTFSVLLSQRRRWINSTVHNLLELMITRELCGTFCFSMQFVIFMELVGTVVLPAAIIFTLYLIGVAIFIPPVPVIPLILLAVILGLPAILIFMTSRRLSYVVWMLIYLVSLPIWNFVLPVYAFWHFDDFSWGQTRMVDGDKGKDSHGGNEKDEAFDTSSIVMKRWVEYEREKRKKITLALTQYGSNLVLPSVLLDSSSPDKKFINTDTTLAYFTSLQTLINNDSNTSLDEPKKYQLDSLGYLAPVTLKNLASLMNSNHMSWFNSEAELSRPATCYSQSALDHTQDVSQMPWRSPGNGPYGKRSQNNLSRASHFMTEDSLLIAPTTSNVKPIESDINQSAPIFDPNYTSKSNNI</sequence>
<feature type="region of interest" description="Disordered" evidence="10">
    <location>
        <begin position="1259"/>
        <end position="1282"/>
    </location>
</feature>
<dbReference type="GO" id="GO:0004100">
    <property type="term" value="F:chitin synthase activity"/>
    <property type="evidence" value="ECO:0007669"/>
    <property type="project" value="UniProtKB-EC"/>
</dbReference>
<keyword evidence="3" id="KW-1003">Cell membrane</keyword>
<evidence type="ECO:0000256" key="1">
    <source>
        <dbReference type="ARBA" id="ARBA00004651"/>
    </source>
</evidence>
<dbReference type="InterPro" id="IPR054295">
    <property type="entry name" value="CHS4-like_dom"/>
</dbReference>
<dbReference type="EMBL" id="KQ964517">
    <property type="protein sequence ID" value="KXN69947.1"/>
    <property type="molecule type" value="Genomic_DNA"/>
</dbReference>
<dbReference type="OMA" id="NWADPAP"/>
<dbReference type="GO" id="GO:0030428">
    <property type="term" value="C:cell septum"/>
    <property type="evidence" value="ECO:0007669"/>
    <property type="project" value="TreeGrafter"/>
</dbReference>
<keyword evidence="4" id="KW-0328">Glycosyltransferase</keyword>
<comment type="subcellular location">
    <subcellularLocation>
        <location evidence="1">Cell membrane</location>
        <topology evidence="1">Multi-pass membrane protein</topology>
    </subcellularLocation>
</comment>
<dbReference type="InterPro" id="IPR029044">
    <property type="entry name" value="Nucleotide-diphossugar_trans"/>
</dbReference>
<evidence type="ECO:0000256" key="4">
    <source>
        <dbReference type="ARBA" id="ARBA00022676"/>
    </source>
</evidence>
<dbReference type="Pfam" id="PF22997">
    <property type="entry name" value="CHS4"/>
    <property type="match status" value="1"/>
</dbReference>
<dbReference type="InterPro" id="IPR004835">
    <property type="entry name" value="Chitin_synth"/>
</dbReference>
<evidence type="ECO:0000259" key="11">
    <source>
        <dbReference type="Pfam" id="PF22997"/>
    </source>
</evidence>
<evidence type="ECO:0000256" key="5">
    <source>
        <dbReference type="ARBA" id="ARBA00022679"/>
    </source>
</evidence>
<gene>
    <name evidence="12" type="ORF">CONCODRAFT_7537</name>
</gene>
<keyword evidence="8" id="KW-0472">Membrane</keyword>
<feature type="region of interest" description="Disordered" evidence="10">
    <location>
        <begin position="43"/>
        <end position="96"/>
    </location>
</feature>